<evidence type="ECO:0000256" key="1">
    <source>
        <dbReference type="SAM" id="MobiDB-lite"/>
    </source>
</evidence>
<feature type="compositionally biased region" description="Basic and acidic residues" evidence="1">
    <location>
        <begin position="115"/>
        <end position="125"/>
    </location>
</feature>
<protein>
    <submittedName>
        <fullName evidence="3">Uncharacterized protein</fullName>
    </submittedName>
</protein>
<name>A0ABS8CHI4_9RHOB</name>
<reference evidence="3 4" key="1">
    <citation type="submission" date="2020-07" db="EMBL/GenBank/DDBJ databases">
        <title>Pseudogemmobacter sp. nov., isolated from poultry manure in Taiwan.</title>
        <authorList>
            <person name="Lin S.-Y."/>
            <person name="Tang Y.-S."/>
            <person name="Young C.-C."/>
        </authorList>
    </citation>
    <scope>NUCLEOTIDE SEQUENCE [LARGE SCALE GENOMIC DNA]</scope>
    <source>
        <strain evidence="3 4">CC-YST710</strain>
    </source>
</reference>
<comment type="caution">
    <text evidence="3">The sequence shown here is derived from an EMBL/GenBank/DDBJ whole genome shotgun (WGS) entry which is preliminary data.</text>
</comment>
<feature type="region of interest" description="Disordered" evidence="1">
    <location>
        <begin position="85"/>
        <end position="136"/>
    </location>
</feature>
<evidence type="ECO:0000256" key="2">
    <source>
        <dbReference type="SAM" id="SignalP"/>
    </source>
</evidence>
<evidence type="ECO:0000313" key="4">
    <source>
        <dbReference type="Proteomes" id="UP001198571"/>
    </source>
</evidence>
<feature type="compositionally biased region" description="Pro residues" evidence="1">
    <location>
        <begin position="127"/>
        <end position="136"/>
    </location>
</feature>
<organism evidence="3 4">
    <name type="scientific">Pseudogemmobacter faecipullorum</name>
    <dbReference type="NCBI Taxonomy" id="2755041"/>
    <lineage>
        <taxon>Bacteria</taxon>
        <taxon>Pseudomonadati</taxon>
        <taxon>Pseudomonadota</taxon>
        <taxon>Alphaproteobacteria</taxon>
        <taxon>Rhodobacterales</taxon>
        <taxon>Paracoccaceae</taxon>
        <taxon>Pseudogemmobacter</taxon>
    </lineage>
</organism>
<dbReference type="EMBL" id="JACDXX010000002">
    <property type="protein sequence ID" value="MCB5408842.1"/>
    <property type="molecule type" value="Genomic_DNA"/>
</dbReference>
<proteinExistence type="predicted"/>
<feature type="chain" id="PRO_5045684654" evidence="2">
    <location>
        <begin position="29"/>
        <end position="136"/>
    </location>
</feature>
<evidence type="ECO:0000313" key="3">
    <source>
        <dbReference type="EMBL" id="MCB5408842.1"/>
    </source>
</evidence>
<feature type="compositionally biased region" description="Basic and acidic residues" evidence="1">
    <location>
        <begin position="93"/>
        <end position="104"/>
    </location>
</feature>
<keyword evidence="2" id="KW-0732">Signal</keyword>
<dbReference type="RefSeq" id="WP_226933744.1">
    <property type="nucleotide sequence ID" value="NZ_JACDXX010000002.1"/>
</dbReference>
<feature type="signal peptide" evidence="2">
    <location>
        <begin position="1"/>
        <end position="28"/>
    </location>
</feature>
<dbReference type="Proteomes" id="UP001198571">
    <property type="component" value="Unassembled WGS sequence"/>
</dbReference>
<accession>A0ABS8CHI4</accession>
<keyword evidence="4" id="KW-1185">Reference proteome</keyword>
<sequence length="136" mass="13992">MAKYRILPKALPAALMAALALAPFAAPAQEAGAPPAPGAVQVAKMPRVKPAMIRLDFGAGRKVEVNCGDSSLAACVETIAPLVEKVSSMPAERGGKGGWRDGWRGAKGPGGKGHPGKDHPPRQEDQPQPPPPPPAE</sequence>
<gene>
    <name evidence="3" type="ORF">H0485_02310</name>
</gene>